<dbReference type="SUPFAM" id="SSF50475">
    <property type="entry name" value="FMN-binding split barrel"/>
    <property type="match status" value="1"/>
</dbReference>
<dbReference type="InterPro" id="IPR024935">
    <property type="entry name" value="Rubredoxin_dom"/>
</dbReference>
<dbReference type="GO" id="GO:0043448">
    <property type="term" value="P:alkane catabolic process"/>
    <property type="evidence" value="ECO:0007669"/>
    <property type="project" value="TreeGrafter"/>
</dbReference>
<evidence type="ECO:0000256" key="6">
    <source>
        <dbReference type="ARBA" id="ARBA00022982"/>
    </source>
</evidence>
<comment type="similarity">
    <text evidence="3">Belongs to the rubredoxin family.</text>
</comment>
<reference evidence="8" key="1">
    <citation type="journal article" date="2020" name="Biotechnol. Biofuels">
        <title>New insights from the biogas microbiome by comprehensive genome-resolved metagenomics of nearly 1600 species originating from multiple anaerobic digesters.</title>
        <authorList>
            <person name="Campanaro S."/>
            <person name="Treu L."/>
            <person name="Rodriguez-R L.M."/>
            <person name="Kovalovszki A."/>
            <person name="Ziels R.M."/>
            <person name="Maus I."/>
            <person name="Zhu X."/>
            <person name="Kougias P.G."/>
            <person name="Basile A."/>
            <person name="Luo G."/>
            <person name="Schluter A."/>
            <person name="Konstantinidis K.T."/>
            <person name="Angelidaki I."/>
        </authorList>
    </citation>
    <scope>NUCLEOTIDE SEQUENCE</scope>
    <source>
        <strain evidence="8">AS06rmzACSIP_7</strain>
    </source>
</reference>
<accession>A0A351U750</accession>
<dbReference type="InterPro" id="IPR018527">
    <property type="entry name" value="Rubredoxin_Fe_BS"/>
</dbReference>
<dbReference type="CDD" id="cd00730">
    <property type="entry name" value="rubredoxin"/>
    <property type="match status" value="1"/>
</dbReference>
<dbReference type="PANTHER" id="PTHR47627:SF1">
    <property type="entry name" value="RUBREDOXIN-1-RELATED"/>
    <property type="match status" value="1"/>
</dbReference>
<protein>
    <submittedName>
        <fullName evidence="8">High molecular weight rubredoxin</fullName>
    </submittedName>
</protein>
<evidence type="ECO:0000256" key="4">
    <source>
        <dbReference type="ARBA" id="ARBA00022448"/>
    </source>
</evidence>
<evidence type="ECO:0000256" key="1">
    <source>
        <dbReference type="ARBA" id="ARBA00001965"/>
    </source>
</evidence>
<dbReference type="InterPro" id="IPR024934">
    <property type="entry name" value="Rubredoxin-like_dom"/>
</dbReference>
<keyword evidence="4" id="KW-0813">Transport</keyword>
<dbReference type="GO" id="GO:0016646">
    <property type="term" value="F:oxidoreductase activity, acting on the CH-NH group of donors, NAD or NADP as acceptor"/>
    <property type="evidence" value="ECO:0007669"/>
    <property type="project" value="UniProtKB-ARBA"/>
</dbReference>
<dbReference type="GO" id="GO:0010181">
    <property type="term" value="F:FMN binding"/>
    <property type="evidence" value="ECO:0007669"/>
    <property type="project" value="InterPro"/>
</dbReference>
<dbReference type="Gene3D" id="2.20.28.10">
    <property type="match status" value="1"/>
</dbReference>
<dbReference type="SMART" id="SM00903">
    <property type="entry name" value="Flavin_Reduct"/>
    <property type="match status" value="1"/>
</dbReference>
<evidence type="ECO:0000256" key="3">
    <source>
        <dbReference type="ARBA" id="ARBA00005337"/>
    </source>
</evidence>
<keyword evidence="6" id="KW-0249">Electron transport</keyword>
<dbReference type="InterPro" id="IPR012349">
    <property type="entry name" value="Split_barrel_FMN-bd"/>
</dbReference>
<dbReference type="AlphaFoldDB" id="A0A351U750"/>
<comment type="caution">
    <text evidence="8">The sequence shown here is derived from an EMBL/GenBank/DDBJ whole genome shotgun (WGS) entry which is preliminary data.</text>
</comment>
<reference evidence="8" key="2">
    <citation type="submission" date="2020-01" db="EMBL/GenBank/DDBJ databases">
        <authorList>
            <person name="Campanaro S."/>
        </authorList>
    </citation>
    <scope>NUCLEOTIDE SEQUENCE</scope>
    <source>
        <strain evidence="8">AS06rmzACSIP_7</strain>
    </source>
</reference>
<dbReference type="STRING" id="909663.GCA_000512235_01231"/>
<comment type="function">
    <text evidence="2">Rubredoxin is a small nonheme, iron protein lacking acid-labile sulfide. Its single Fe, chelated to 4 Cys, functions as an electron acceptor and may also stabilize the conformation of the molecule.</text>
</comment>
<dbReference type="FunFam" id="2.20.28.10:FF:000001">
    <property type="entry name" value="Rubredoxin"/>
    <property type="match status" value="1"/>
</dbReference>
<evidence type="ECO:0000256" key="2">
    <source>
        <dbReference type="ARBA" id="ARBA00002360"/>
    </source>
</evidence>
<dbReference type="Pfam" id="PF01613">
    <property type="entry name" value="Flavin_Reduct"/>
    <property type="match status" value="1"/>
</dbReference>
<dbReference type="GO" id="GO:0009055">
    <property type="term" value="F:electron transfer activity"/>
    <property type="evidence" value="ECO:0007669"/>
    <property type="project" value="TreeGrafter"/>
</dbReference>
<organism evidence="8 9">
    <name type="scientific">Syntrophorhabdus aromaticivorans</name>
    <dbReference type="NCBI Taxonomy" id="328301"/>
    <lineage>
        <taxon>Bacteria</taxon>
        <taxon>Pseudomonadati</taxon>
        <taxon>Thermodesulfobacteriota</taxon>
        <taxon>Syntrophorhabdia</taxon>
        <taxon>Syntrophorhabdales</taxon>
        <taxon>Syntrophorhabdaceae</taxon>
        <taxon>Syntrophorhabdus</taxon>
    </lineage>
</organism>
<evidence type="ECO:0000313" key="9">
    <source>
        <dbReference type="Proteomes" id="UP000777265"/>
    </source>
</evidence>
<dbReference type="Proteomes" id="UP000777265">
    <property type="component" value="Unassembled WGS sequence"/>
</dbReference>
<name>A0A351U750_9BACT</name>
<proteinExistence type="inferred from homology"/>
<dbReference type="InterPro" id="IPR002563">
    <property type="entry name" value="Flavin_Rdtase-like_dom"/>
</dbReference>
<dbReference type="Pfam" id="PF00301">
    <property type="entry name" value="Rubredoxin"/>
    <property type="match status" value="1"/>
</dbReference>
<sequence>MNTKAVQKICYGMYVISSRKGDKFNGQIANTLFQITSDPPTVAVSINKQNLTHEYIMESKVFAASIVAKEAPMSFIGHFGFKSGRDMEKLKGVNYRTGAATGVPIVLDNAIGYLECEVLSSTDVGTHTIFIGKVVDCDVLSDAEAMTYAYYHQIKGGKSPKTAPTYIKEEKVEGVGPSSGKYTCKVCGYVYDPANGDPDSGIPAGTKFEELPDTWVCPVCGAPKSEFERTD</sequence>
<dbReference type="EMBL" id="JAAYEE010000142">
    <property type="protein sequence ID" value="NLW35577.1"/>
    <property type="molecule type" value="Genomic_DNA"/>
</dbReference>
<keyword evidence="5" id="KW-0479">Metal-binding</keyword>
<keyword evidence="7" id="KW-0408">Iron</keyword>
<dbReference type="SUPFAM" id="SSF57802">
    <property type="entry name" value="Rubredoxin-like"/>
    <property type="match status" value="1"/>
</dbReference>
<dbReference type="PROSITE" id="PS50903">
    <property type="entry name" value="RUBREDOXIN_LIKE"/>
    <property type="match status" value="1"/>
</dbReference>
<dbReference type="PANTHER" id="PTHR47627">
    <property type="entry name" value="RUBREDOXIN"/>
    <property type="match status" value="1"/>
</dbReference>
<dbReference type="GO" id="GO:0005506">
    <property type="term" value="F:iron ion binding"/>
    <property type="evidence" value="ECO:0007669"/>
    <property type="project" value="InterPro"/>
</dbReference>
<comment type="cofactor">
    <cofactor evidence="1">
        <name>Fe(3+)</name>
        <dbReference type="ChEBI" id="CHEBI:29034"/>
    </cofactor>
</comment>
<dbReference type="PROSITE" id="PS00202">
    <property type="entry name" value="RUBREDOXIN"/>
    <property type="match status" value="1"/>
</dbReference>
<dbReference type="PRINTS" id="PR00163">
    <property type="entry name" value="RUBREDOXIN"/>
</dbReference>
<evidence type="ECO:0000313" key="8">
    <source>
        <dbReference type="EMBL" id="NLW35577.1"/>
    </source>
</evidence>
<evidence type="ECO:0000256" key="5">
    <source>
        <dbReference type="ARBA" id="ARBA00022723"/>
    </source>
</evidence>
<dbReference type="Gene3D" id="2.30.110.10">
    <property type="entry name" value="Electron Transport, Fmn-binding Protein, Chain A"/>
    <property type="match status" value="1"/>
</dbReference>
<dbReference type="InterPro" id="IPR050526">
    <property type="entry name" value="Rubredoxin_ET"/>
</dbReference>
<evidence type="ECO:0000256" key="7">
    <source>
        <dbReference type="ARBA" id="ARBA00023004"/>
    </source>
</evidence>
<gene>
    <name evidence="8" type="ORF">GXY80_08885</name>
</gene>